<evidence type="ECO:0000313" key="4">
    <source>
        <dbReference type="EMBL" id="CAD7407356.1"/>
    </source>
</evidence>
<dbReference type="InterPro" id="IPR010472">
    <property type="entry name" value="FH3_dom"/>
</dbReference>
<proteinExistence type="inferred from homology"/>
<dbReference type="InterPro" id="IPR011989">
    <property type="entry name" value="ARM-like"/>
</dbReference>
<dbReference type="Gene3D" id="1.10.238.150">
    <property type="entry name" value="Formin, FH3 diaphanous domain"/>
    <property type="match status" value="1"/>
</dbReference>
<evidence type="ECO:0000259" key="3">
    <source>
        <dbReference type="PROSITE" id="PS51232"/>
    </source>
</evidence>
<dbReference type="InterPro" id="IPR016024">
    <property type="entry name" value="ARM-type_fold"/>
</dbReference>
<dbReference type="PROSITE" id="PS51232">
    <property type="entry name" value="GBD_FH3"/>
    <property type="match status" value="1"/>
</dbReference>
<feature type="domain" description="GBD/FH3" evidence="3">
    <location>
        <begin position="1"/>
        <end position="392"/>
    </location>
</feature>
<evidence type="ECO:0000256" key="1">
    <source>
        <dbReference type="ARBA" id="ARBA00008214"/>
    </source>
</evidence>
<accession>A0A7R9H481</accession>
<dbReference type="InterPro" id="IPR051412">
    <property type="entry name" value="Formin_Homology_Diaphanous_sf"/>
</dbReference>
<dbReference type="Pfam" id="PF06367">
    <property type="entry name" value="Drf_FH3"/>
    <property type="match status" value="2"/>
</dbReference>
<dbReference type="GO" id="GO:0030041">
    <property type="term" value="P:actin filament polymerization"/>
    <property type="evidence" value="ECO:0007669"/>
    <property type="project" value="TreeGrafter"/>
</dbReference>
<keyword evidence="2" id="KW-0175">Coiled coil</keyword>
<dbReference type="AlphaFoldDB" id="A0A7R9H481"/>
<dbReference type="Gene3D" id="1.25.10.10">
    <property type="entry name" value="Leucine-rich Repeat Variant"/>
    <property type="match status" value="1"/>
</dbReference>
<dbReference type="Gene3D" id="1.10.20.40">
    <property type="entry name" value="Formin, diaphanous GTPase-binding domain"/>
    <property type="match status" value="1"/>
</dbReference>
<protein>
    <recommendedName>
        <fullName evidence="3">GBD/FH3 domain-containing protein</fullName>
    </recommendedName>
</protein>
<dbReference type="Pfam" id="PF06371">
    <property type="entry name" value="Drf_GBD"/>
    <property type="match status" value="1"/>
</dbReference>
<dbReference type="SMART" id="SM01139">
    <property type="entry name" value="Drf_FH3"/>
    <property type="match status" value="1"/>
</dbReference>
<comment type="similarity">
    <text evidence="1">Belongs to the formin homology family. Diaphanous subfamily.</text>
</comment>
<reference evidence="4" key="1">
    <citation type="submission" date="2020-11" db="EMBL/GenBank/DDBJ databases">
        <authorList>
            <person name="Tran Van P."/>
        </authorList>
    </citation>
    <scope>NUCLEOTIDE SEQUENCE</scope>
</reference>
<dbReference type="GO" id="GO:0031267">
    <property type="term" value="F:small GTPase binding"/>
    <property type="evidence" value="ECO:0007669"/>
    <property type="project" value="InterPro"/>
</dbReference>
<sequence length="412" mass="47240">MIILQDEMNLSEEKKAPLRRRSKEYKEKMLLGFTTAVTMPPIGLKKLKDHKMEQPEDYIFDLSAPNPSLDRLTQIIRSLRVALTSNPLTWVHAFGPTGLERILSILDSYNKNLNLFSDTEHNRIQKECLRCLQKFMNNTVGFKQVLNQERALSIIAECLNPAKKGVMLEAVKILAPLCLVPEGHSKVLEAITITAEKSQRQRFLQIVEGISKGYEGSGYGSLTLGCLQLINAIISKAHDLEYRMHLRNEFLRTGLDKMLQAQAMESPVPSPHFINCAYMVSQTQSQLHSANRLENDSTQDLMIQLEYFKSDKDEDYYELVHKFDNVFIDIQELDDCYDIIKNLVKNTPSENHFLSIMQHLMFIRDDVDIRPAYFKLIDGCVSQIVLHKDGVDPDFRQFLVDTDLLLETITGK</sequence>
<organism evidence="4">
    <name type="scientific">Timema cristinae</name>
    <name type="common">Walking stick</name>
    <dbReference type="NCBI Taxonomy" id="61476"/>
    <lineage>
        <taxon>Eukaryota</taxon>
        <taxon>Metazoa</taxon>
        <taxon>Ecdysozoa</taxon>
        <taxon>Arthropoda</taxon>
        <taxon>Hexapoda</taxon>
        <taxon>Insecta</taxon>
        <taxon>Pterygota</taxon>
        <taxon>Neoptera</taxon>
        <taxon>Polyneoptera</taxon>
        <taxon>Phasmatodea</taxon>
        <taxon>Timematodea</taxon>
        <taxon>Timematoidea</taxon>
        <taxon>Timematidae</taxon>
        <taxon>Timema</taxon>
    </lineage>
</organism>
<dbReference type="InterPro" id="IPR044933">
    <property type="entry name" value="DIA_GBD_sf"/>
</dbReference>
<dbReference type="GO" id="GO:0003779">
    <property type="term" value="F:actin binding"/>
    <property type="evidence" value="ECO:0007669"/>
    <property type="project" value="InterPro"/>
</dbReference>
<dbReference type="InterPro" id="IPR014768">
    <property type="entry name" value="GBD/FH3_dom"/>
</dbReference>
<dbReference type="EMBL" id="OC320148">
    <property type="protein sequence ID" value="CAD7407356.1"/>
    <property type="molecule type" value="Genomic_DNA"/>
</dbReference>
<dbReference type="InterPro" id="IPR010473">
    <property type="entry name" value="GTPase-bd"/>
</dbReference>
<evidence type="ECO:0000256" key="2">
    <source>
        <dbReference type="ARBA" id="ARBA00023054"/>
    </source>
</evidence>
<dbReference type="PANTHER" id="PTHR45691:SF6">
    <property type="entry name" value="PROTEIN DIAPHANOUS"/>
    <property type="match status" value="1"/>
</dbReference>
<name>A0A7R9H481_TIMCR</name>
<dbReference type="PANTHER" id="PTHR45691">
    <property type="entry name" value="PROTEIN DIAPHANOUS"/>
    <property type="match status" value="1"/>
</dbReference>
<dbReference type="SMART" id="SM01140">
    <property type="entry name" value="Drf_GBD"/>
    <property type="match status" value="1"/>
</dbReference>
<gene>
    <name evidence="4" type="ORF">TCEB3V08_LOCUS8991</name>
</gene>
<dbReference type="SUPFAM" id="SSF48371">
    <property type="entry name" value="ARM repeat"/>
    <property type="match status" value="1"/>
</dbReference>
<dbReference type="GO" id="GO:0005884">
    <property type="term" value="C:actin filament"/>
    <property type="evidence" value="ECO:0007669"/>
    <property type="project" value="TreeGrafter"/>
</dbReference>